<dbReference type="AlphaFoldDB" id="A0A0R0LTD6"/>
<evidence type="ECO:0000313" key="1">
    <source>
        <dbReference type="EMBL" id="KRH92570.1"/>
    </source>
</evidence>
<dbReference type="Proteomes" id="UP000051530">
    <property type="component" value="Unassembled WGS sequence"/>
</dbReference>
<proteinExistence type="predicted"/>
<dbReference type="VEuPathDB" id="MicrosporidiaDB:M153_4320000152"/>
<accession>A0A0R0LTD6</accession>
<keyword evidence="2" id="KW-1185">Reference proteome</keyword>
<protein>
    <submittedName>
        <fullName evidence="1">Uncharacterized protein</fullName>
    </submittedName>
</protein>
<reference evidence="1 2" key="1">
    <citation type="submission" date="2015-07" db="EMBL/GenBank/DDBJ databases">
        <title>The genome of Pseudoloma neurophilia, a relevant intracellular parasite of the zebrafish.</title>
        <authorList>
            <person name="Ndikumana S."/>
            <person name="Pelin A."/>
            <person name="Sanders J."/>
            <person name="Corradi N."/>
        </authorList>
    </citation>
    <scope>NUCLEOTIDE SEQUENCE [LARGE SCALE GENOMIC DNA]</scope>
    <source>
        <strain evidence="1 2">MK1</strain>
    </source>
</reference>
<comment type="caution">
    <text evidence="1">The sequence shown here is derived from an EMBL/GenBank/DDBJ whole genome shotgun (WGS) entry which is preliminary data.</text>
</comment>
<sequence length="107" mass="13177">MKSFISFLSDLFESSRTLLKLPPRRVKTKINFLKEKDNSLKQYFVIVYKKKTHCYIVNDSTIFCYAFTKLKLPVKKKICIWAKFYKNWLYIEKYQKYDAKKFCYEYF</sequence>
<evidence type="ECO:0000313" key="2">
    <source>
        <dbReference type="Proteomes" id="UP000051530"/>
    </source>
</evidence>
<organism evidence="1 2">
    <name type="scientific">Pseudoloma neurophilia</name>
    <dbReference type="NCBI Taxonomy" id="146866"/>
    <lineage>
        <taxon>Eukaryota</taxon>
        <taxon>Fungi</taxon>
        <taxon>Fungi incertae sedis</taxon>
        <taxon>Microsporidia</taxon>
        <taxon>Pseudoloma</taxon>
    </lineage>
</organism>
<gene>
    <name evidence="1" type="ORF">M153_4320000152</name>
</gene>
<dbReference type="EMBL" id="LGUB01000825">
    <property type="protein sequence ID" value="KRH92570.1"/>
    <property type="molecule type" value="Genomic_DNA"/>
</dbReference>
<name>A0A0R0LTD6_9MICR</name>